<evidence type="ECO:0000313" key="1">
    <source>
        <dbReference type="EMBL" id="VDK67088.1"/>
    </source>
</evidence>
<sequence>MEKEKMSPTMAITPAERDIPILVEEVTFLSKF</sequence>
<reference evidence="1 2" key="1">
    <citation type="submission" date="2018-11" db="EMBL/GenBank/DDBJ databases">
        <authorList>
            <consortium name="Pathogen Informatics"/>
        </authorList>
    </citation>
    <scope>NUCLEOTIDE SEQUENCE [LARGE SCALE GENOMIC DNA]</scope>
</reference>
<proteinExistence type="predicted"/>
<name>A0A3P6TM62_9BILA</name>
<evidence type="ECO:0000313" key="2">
    <source>
        <dbReference type="Proteomes" id="UP000271098"/>
    </source>
</evidence>
<keyword evidence="2" id="KW-1185">Reference proteome</keyword>
<protein>
    <submittedName>
        <fullName evidence="1">Uncharacterized protein</fullName>
    </submittedName>
</protein>
<dbReference type="AlphaFoldDB" id="A0A3P6TM62"/>
<dbReference type="Proteomes" id="UP000271098">
    <property type="component" value="Unassembled WGS sequence"/>
</dbReference>
<gene>
    <name evidence="1" type="ORF">GPUH_LOCUS9007</name>
</gene>
<accession>A0A3P6TM62</accession>
<organism evidence="1 2">
    <name type="scientific">Gongylonema pulchrum</name>
    <dbReference type="NCBI Taxonomy" id="637853"/>
    <lineage>
        <taxon>Eukaryota</taxon>
        <taxon>Metazoa</taxon>
        <taxon>Ecdysozoa</taxon>
        <taxon>Nematoda</taxon>
        <taxon>Chromadorea</taxon>
        <taxon>Rhabditida</taxon>
        <taxon>Spirurina</taxon>
        <taxon>Spiruromorpha</taxon>
        <taxon>Spiruroidea</taxon>
        <taxon>Gongylonematidae</taxon>
        <taxon>Gongylonema</taxon>
    </lineage>
</organism>
<dbReference type="EMBL" id="UYRT01028054">
    <property type="protein sequence ID" value="VDK67088.1"/>
    <property type="molecule type" value="Genomic_DNA"/>
</dbReference>